<keyword evidence="7" id="KW-1185">Reference proteome</keyword>
<dbReference type="Pfam" id="PF24394">
    <property type="entry name" value="TMEM62_C"/>
    <property type="match status" value="1"/>
</dbReference>
<dbReference type="FunCoup" id="A0A200Q280">
    <property type="interactions" value="2444"/>
</dbReference>
<evidence type="ECO:0000259" key="5">
    <source>
        <dbReference type="Pfam" id="PF24394"/>
    </source>
</evidence>
<feature type="signal peptide" evidence="2">
    <location>
        <begin position="1"/>
        <end position="27"/>
    </location>
</feature>
<organism evidence="6 7">
    <name type="scientific">Macleaya cordata</name>
    <name type="common">Five-seeded plume-poppy</name>
    <name type="synonym">Bocconia cordata</name>
    <dbReference type="NCBI Taxonomy" id="56857"/>
    <lineage>
        <taxon>Eukaryota</taxon>
        <taxon>Viridiplantae</taxon>
        <taxon>Streptophyta</taxon>
        <taxon>Embryophyta</taxon>
        <taxon>Tracheophyta</taxon>
        <taxon>Spermatophyta</taxon>
        <taxon>Magnoliopsida</taxon>
        <taxon>Ranunculales</taxon>
        <taxon>Papaveraceae</taxon>
        <taxon>Papaveroideae</taxon>
        <taxon>Macleaya</taxon>
    </lineage>
</organism>
<dbReference type="PANTHER" id="PTHR14795:SF0">
    <property type="entry name" value="TRANSMEMBRANE PROTEIN 62"/>
    <property type="match status" value="1"/>
</dbReference>
<protein>
    <submittedName>
        <fullName evidence="6">Phosphoesterase domain</fullName>
    </submittedName>
</protein>
<evidence type="ECO:0000259" key="3">
    <source>
        <dbReference type="Pfam" id="PF00149"/>
    </source>
</evidence>
<feature type="transmembrane region" description="Helical" evidence="1">
    <location>
        <begin position="685"/>
        <end position="702"/>
    </location>
</feature>
<keyword evidence="2" id="KW-0732">Signal</keyword>
<dbReference type="OMA" id="VEWQTYH"/>
<keyword evidence="1" id="KW-1133">Transmembrane helix</keyword>
<dbReference type="Proteomes" id="UP000195402">
    <property type="component" value="Unassembled WGS sequence"/>
</dbReference>
<dbReference type="AlphaFoldDB" id="A0A200Q280"/>
<evidence type="ECO:0000256" key="2">
    <source>
        <dbReference type="SAM" id="SignalP"/>
    </source>
</evidence>
<feature type="transmembrane region" description="Helical" evidence="1">
    <location>
        <begin position="553"/>
        <end position="580"/>
    </location>
</feature>
<feature type="transmembrane region" description="Helical" evidence="1">
    <location>
        <begin position="509"/>
        <end position="532"/>
    </location>
</feature>
<dbReference type="STRING" id="56857.A0A200Q280"/>
<reference evidence="6 7" key="1">
    <citation type="journal article" date="2017" name="Mol. Plant">
        <title>The Genome of Medicinal Plant Macleaya cordata Provides New Insights into Benzylisoquinoline Alkaloids Metabolism.</title>
        <authorList>
            <person name="Liu X."/>
            <person name="Liu Y."/>
            <person name="Huang P."/>
            <person name="Ma Y."/>
            <person name="Qing Z."/>
            <person name="Tang Q."/>
            <person name="Cao H."/>
            <person name="Cheng P."/>
            <person name="Zheng Y."/>
            <person name="Yuan Z."/>
            <person name="Zhou Y."/>
            <person name="Liu J."/>
            <person name="Tang Z."/>
            <person name="Zhuo Y."/>
            <person name="Zhang Y."/>
            <person name="Yu L."/>
            <person name="Huang J."/>
            <person name="Yang P."/>
            <person name="Peng Q."/>
            <person name="Zhang J."/>
            <person name="Jiang W."/>
            <person name="Zhang Z."/>
            <person name="Lin K."/>
            <person name="Ro D.K."/>
            <person name="Chen X."/>
            <person name="Xiong X."/>
            <person name="Shang Y."/>
            <person name="Huang S."/>
            <person name="Zeng J."/>
        </authorList>
    </citation>
    <scope>NUCLEOTIDE SEQUENCE [LARGE SCALE GENOMIC DNA]</scope>
    <source>
        <strain evidence="7">cv. BLH2017</strain>
        <tissue evidence="6">Root</tissue>
    </source>
</reference>
<name>A0A200Q280_MACCD</name>
<keyword evidence="1" id="KW-0472">Membrane</keyword>
<dbReference type="InterPro" id="IPR056229">
    <property type="entry name" value="Ig_TMM62"/>
</dbReference>
<dbReference type="InterPro" id="IPR029052">
    <property type="entry name" value="Metallo-depent_PP-like"/>
</dbReference>
<feature type="chain" id="PRO_5012216620" evidence="2">
    <location>
        <begin position="28"/>
        <end position="741"/>
    </location>
</feature>
<feature type="domain" description="TMEM62 Ig-like" evidence="4">
    <location>
        <begin position="361"/>
        <end position="488"/>
    </location>
</feature>
<dbReference type="Gene3D" id="3.60.21.10">
    <property type="match status" value="1"/>
</dbReference>
<evidence type="ECO:0000256" key="1">
    <source>
        <dbReference type="SAM" id="Phobius"/>
    </source>
</evidence>
<dbReference type="Pfam" id="PF24384">
    <property type="entry name" value="Ig_TMM62"/>
    <property type="match status" value="1"/>
</dbReference>
<evidence type="ECO:0000313" key="7">
    <source>
        <dbReference type="Proteomes" id="UP000195402"/>
    </source>
</evidence>
<feature type="domain" description="TMEM62 C-terminal" evidence="5">
    <location>
        <begin position="511"/>
        <end position="721"/>
    </location>
</feature>
<dbReference type="SUPFAM" id="SSF56300">
    <property type="entry name" value="Metallo-dependent phosphatases"/>
    <property type="match status" value="1"/>
</dbReference>
<dbReference type="OrthoDB" id="27234at2759"/>
<feature type="transmembrane region" description="Helical" evidence="1">
    <location>
        <begin position="616"/>
        <end position="638"/>
    </location>
</feature>
<feature type="domain" description="Calcineurin-like phosphoesterase" evidence="3">
    <location>
        <begin position="58"/>
        <end position="275"/>
    </location>
</feature>
<dbReference type="InterPro" id="IPR004843">
    <property type="entry name" value="Calcineurin-like_PHP"/>
</dbReference>
<dbReference type="InParanoid" id="A0A200Q280"/>
<dbReference type="GO" id="GO:0016787">
    <property type="term" value="F:hydrolase activity"/>
    <property type="evidence" value="ECO:0007669"/>
    <property type="project" value="InterPro"/>
</dbReference>
<dbReference type="PANTHER" id="PTHR14795">
    <property type="entry name" value="HELICASE RELATED"/>
    <property type="match status" value="1"/>
</dbReference>
<gene>
    <name evidence="6" type="ORF">BVC80_1713g8</name>
</gene>
<feature type="transmembrane region" description="Helical" evidence="1">
    <location>
        <begin position="717"/>
        <end position="736"/>
    </location>
</feature>
<comment type="caution">
    <text evidence="6">The sequence shown here is derived from an EMBL/GenBank/DDBJ whole genome shotgun (WGS) entry which is preliminary data.</text>
</comment>
<keyword evidence="1" id="KW-0812">Transmembrane</keyword>
<accession>A0A200Q280</accession>
<dbReference type="EMBL" id="MVGT01003297">
    <property type="protein sequence ID" value="OVA04581.1"/>
    <property type="molecule type" value="Genomic_DNA"/>
</dbReference>
<dbReference type="InterPro" id="IPR056230">
    <property type="entry name" value="TMEM62_C"/>
</dbReference>
<proteinExistence type="predicted"/>
<sequence length="741" mass="85739">MKKNSKRRMRLLYLLFCCILIPSTVFSDTLQNHERIEGKKPNLRSVIDLKGGPDSVIWVVQLSDLHFSVFHPERALDFKELVGPALAMINPSLVLITGDLTDGKSKDLSRMKQNEEEWKEYQDVLEEVVKRSGLDKKIFYDLRGNHDNFGVPVVGGSFDFFSKYSINGRLGRKGNVHSITLQSGGRRHLFVGFDSTMTIGLRGPTNLFGHPTDELLADIDEELLQWDSESTKSVTKISFGHFPLSFSAATDSGKTLKDVFLKHSLSAYLCGHLHARFGKNLKRHHQSGHNFLSSEKYFQLNIHQTPYGSNAGNVNCSSGVPPIKEFWEWEMGDWRNRRVMRVLAIDSGLVSFIDFDFKTESKKTIILPTFPLDSRFMLTSSSLHDYYCQSKDPLFYESIRALVFSRSEIVSVIARIYDSSPGKLDVVMETTMRKHEENLTRGNLYTAPWNWRAFEDESPDRFLLQIEAIDIMGRSVLTERRPFSINGVTLKIKWKWKEFLVMGCQWASLYYPILWSVVSFLFSILLISKALLTFSKKHYSYKNFSMEKRFLSGFLWLLTELSRISPVWFGMLVYLLYLLFFPWFFGQVLTGDGDKGSMTYKGWELNKQVYAGFPDIMVLVLPHLCFVVLPAIFVTGAFSAERAVYREHYLSLTAKKEDDYIKEKRRIKKDYRGNKKSKLLRGRRWVRKLLVVICLMIFWKHWKNCRATSKAYEMNPFLHFPGYCFSIPLLLAYAFYKTMGV</sequence>
<evidence type="ECO:0000313" key="6">
    <source>
        <dbReference type="EMBL" id="OVA04581.1"/>
    </source>
</evidence>
<evidence type="ECO:0000259" key="4">
    <source>
        <dbReference type="Pfam" id="PF24384"/>
    </source>
</evidence>
<dbReference type="Pfam" id="PF00149">
    <property type="entry name" value="Metallophos"/>
    <property type="match status" value="1"/>
</dbReference>